<dbReference type="PROSITE" id="PS50002">
    <property type="entry name" value="SH3"/>
    <property type="match status" value="1"/>
</dbReference>
<dbReference type="InterPro" id="IPR036028">
    <property type="entry name" value="SH3-like_dom_sf"/>
</dbReference>
<evidence type="ECO:0000313" key="7">
    <source>
        <dbReference type="EMBL" id="KAH6599323.1"/>
    </source>
</evidence>
<reference evidence="7 8" key="1">
    <citation type="submission" date="2021-02" db="EMBL/GenBank/DDBJ databases">
        <title>Variation within the Batrachochytrium salamandrivorans European outbreak.</title>
        <authorList>
            <person name="Kelly M."/>
            <person name="Pasmans F."/>
            <person name="Shea T.P."/>
            <person name="Munoz J.F."/>
            <person name="Carranza S."/>
            <person name="Cuomo C.A."/>
            <person name="Martel A."/>
        </authorList>
    </citation>
    <scope>NUCLEOTIDE SEQUENCE [LARGE SCALE GENOMIC DNA]</scope>
    <source>
        <strain evidence="7 8">AMFP18/2</strain>
    </source>
</reference>
<dbReference type="SMART" id="SM00233">
    <property type="entry name" value="PH"/>
    <property type="match status" value="1"/>
</dbReference>
<feature type="region of interest" description="Disordered" evidence="3">
    <location>
        <begin position="461"/>
        <end position="496"/>
    </location>
</feature>
<dbReference type="Gene3D" id="2.30.30.40">
    <property type="entry name" value="SH3 Domains"/>
    <property type="match status" value="1"/>
</dbReference>
<feature type="region of interest" description="Disordered" evidence="3">
    <location>
        <begin position="401"/>
        <end position="424"/>
    </location>
</feature>
<keyword evidence="1 2" id="KW-0728">SH3 domain</keyword>
<organism evidence="7 8">
    <name type="scientific">Batrachochytrium salamandrivorans</name>
    <dbReference type="NCBI Taxonomy" id="1357716"/>
    <lineage>
        <taxon>Eukaryota</taxon>
        <taxon>Fungi</taxon>
        <taxon>Fungi incertae sedis</taxon>
        <taxon>Chytridiomycota</taxon>
        <taxon>Chytridiomycota incertae sedis</taxon>
        <taxon>Chytridiomycetes</taxon>
        <taxon>Rhizophydiales</taxon>
        <taxon>Rhizophydiales incertae sedis</taxon>
        <taxon>Batrachochytrium</taxon>
    </lineage>
</organism>
<dbReference type="Pfam" id="PF00169">
    <property type="entry name" value="PH"/>
    <property type="match status" value="1"/>
</dbReference>
<feature type="domain" description="SAM" evidence="6">
    <location>
        <begin position="268"/>
        <end position="331"/>
    </location>
</feature>
<dbReference type="PROSITE" id="PS50105">
    <property type="entry name" value="SAM_DOMAIN"/>
    <property type="match status" value="1"/>
</dbReference>
<keyword evidence="8" id="KW-1185">Reference proteome</keyword>
<evidence type="ECO:0000259" key="4">
    <source>
        <dbReference type="PROSITE" id="PS50002"/>
    </source>
</evidence>
<evidence type="ECO:0000259" key="6">
    <source>
        <dbReference type="PROSITE" id="PS50105"/>
    </source>
</evidence>
<name>A0ABQ8FJG1_9FUNG</name>
<evidence type="ECO:0000313" key="8">
    <source>
        <dbReference type="Proteomes" id="UP001648503"/>
    </source>
</evidence>
<gene>
    <name evidence="7" type="ORF">BASA50_003111</name>
</gene>
<dbReference type="SUPFAM" id="SSF50729">
    <property type="entry name" value="PH domain-like"/>
    <property type="match status" value="1"/>
</dbReference>
<feature type="region of interest" description="Disordered" evidence="3">
    <location>
        <begin position="217"/>
        <end position="268"/>
    </location>
</feature>
<dbReference type="Pfam" id="PF14604">
    <property type="entry name" value="SH3_9"/>
    <property type="match status" value="1"/>
</dbReference>
<feature type="region of interest" description="Disordered" evidence="3">
    <location>
        <begin position="713"/>
        <end position="736"/>
    </location>
</feature>
<dbReference type="SMART" id="SM00454">
    <property type="entry name" value="SAM"/>
    <property type="match status" value="1"/>
</dbReference>
<dbReference type="Gene3D" id="2.30.29.30">
    <property type="entry name" value="Pleckstrin-homology domain (PH domain)/Phosphotyrosine-binding domain (PTB)"/>
    <property type="match status" value="1"/>
</dbReference>
<dbReference type="InterPro" id="IPR001849">
    <property type="entry name" value="PH_domain"/>
</dbReference>
<feature type="compositionally biased region" description="Polar residues" evidence="3">
    <location>
        <begin position="101"/>
        <end position="120"/>
    </location>
</feature>
<dbReference type="CDD" id="cd00821">
    <property type="entry name" value="PH"/>
    <property type="match status" value="1"/>
</dbReference>
<dbReference type="SMART" id="SM00326">
    <property type="entry name" value="SH3"/>
    <property type="match status" value="1"/>
</dbReference>
<evidence type="ECO:0000259" key="5">
    <source>
        <dbReference type="PROSITE" id="PS50003"/>
    </source>
</evidence>
<dbReference type="SUPFAM" id="SSF47769">
    <property type="entry name" value="SAM/Pointed domain"/>
    <property type="match status" value="1"/>
</dbReference>
<dbReference type="PROSITE" id="PS50003">
    <property type="entry name" value="PH_DOMAIN"/>
    <property type="match status" value="1"/>
</dbReference>
<dbReference type="Proteomes" id="UP001648503">
    <property type="component" value="Unassembled WGS sequence"/>
</dbReference>
<protein>
    <recommendedName>
        <fullName evidence="9">PH domain-containing protein</fullName>
    </recommendedName>
</protein>
<feature type="compositionally biased region" description="Low complexity" evidence="3">
    <location>
        <begin position="255"/>
        <end position="266"/>
    </location>
</feature>
<dbReference type="InterPro" id="IPR001452">
    <property type="entry name" value="SH3_domain"/>
</dbReference>
<evidence type="ECO:0000256" key="2">
    <source>
        <dbReference type="PROSITE-ProRule" id="PRU00192"/>
    </source>
</evidence>
<feature type="domain" description="SH3" evidence="4">
    <location>
        <begin position="11"/>
        <end position="74"/>
    </location>
</feature>
<dbReference type="InterPro" id="IPR001660">
    <property type="entry name" value="SAM"/>
</dbReference>
<feature type="domain" description="PH" evidence="5">
    <location>
        <begin position="510"/>
        <end position="616"/>
    </location>
</feature>
<dbReference type="InterPro" id="IPR011993">
    <property type="entry name" value="PH-like_dom_sf"/>
</dbReference>
<dbReference type="InterPro" id="IPR013761">
    <property type="entry name" value="SAM/pointed_sf"/>
</dbReference>
<dbReference type="Gene3D" id="1.10.150.50">
    <property type="entry name" value="Transcription Factor, Ets-1"/>
    <property type="match status" value="1"/>
</dbReference>
<feature type="compositionally biased region" description="Polar residues" evidence="3">
    <location>
        <begin position="713"/>
        <end position="722"/>
    </location>
</feature>
<feature type="region of interest" description="Disordered" evidence="3">
    <location>
        <begin position="101"/>
        <end position="142"/>
    </location>
</feature>
<sequence length="797" mass="87229">MLSGVHPAVTGRPFVVFGKHRFTAEEDDETSFSVGEPIVVTEQDEEYNDGWWKGMNMKGEAGLFPCNFVTFENIANIDVAVLPHVRAAMASLGIDNYAKNSANSTSDKASPPVSSCTAANSPESSSLPPPGSSSDNASETTHPVSLLRGIEGHMEQIQTTEQHQQPLKDTQEPQYREQSAYISSKLATDVPSVHPTVSIHVNADDGSDDGNELIPDTGGMNLPSPNSGSLYTPLHHPKNTHSDHSPLRSNDIINQPSQPYQDQSPSLWSSSDVADWTAANGFNDAASVLFENNIDGPALLVMTLGLLRELGVEPLSDRVVLMHRILFLKDSATYQDNVDRPLADFPAQTLSVTDASKVTDVDREASDTLENSMARFTVSDYFEHESNNIYGIHPLPIPIPTPDSYMRSDASSNSTSDYPDDKLSSNDARLSAVYDVNSLPREQESRVSKFGAVLGKFTSRFSSAHRHPKERPAGTLDGDGHVPQSDQSVSSETSQHNRHIAPFLEMNSVTADYEGWLYVRTFKKRTWHRRYCFLYNGGLYLFKSQQLQQSLMMIPLNADSQILPDIADNSKTPFLFKIESIARSSSIIDETWTVHFSADSQLAMVGWINVLVRSSNNALRTSLIPLTPIKNTRRSASSQPNLSISIANGIDEASLEGLGLRQTTLASQNQPRFIADRKSSSSGVSTRTNLAAMPPAKFVPDGRVLAIHTHTTGTSPLSQRQPHASLHTPAYHKPNSAPLSPGPATLGFLQPQINPEGHRRISFDDSINVPLQKGIVKRTLAFSGTSRSNSTWKPVTH</sequence>
<accession>A0ABQ8FJG1</accession>
<comment type="caution">
    <text evidence="7">The sequence shown here is derived from an EMBL/GenBank/DDBJ whole genome shotgun (WGS) entry which is preliminary data.</text>
</comment>
<feature type="compositionally biased region" description="Polar residues" evidence="3">
    <location>
        <begin position="158"/>
        <end position="168"/>
    </location>
</feature>
<proteinExistence type="predicted"/>
<feature type="compositionally biased region" description="Polar residues" evidence="3">
    <location>
        <begin position="484"/>
        <end position="494"/>
    </location>
</feature>
<feature type="region of interest" description="Disordered" evidence="3">
    <location>
        <begin position="158"/>
        <end position="177"/>
    </location>
</feature>
<dbReference type="SUPFAM" id="SSF50044">
    <property type="entry name" value="SH3-domain"/>
    <property type="match status" value="1"/>
</dbReference>
<evidence type="ECO:0000256" key="1">
    <source>
        <dbReference type="ARBA" id="ARBA00022443"/>
    </source>
</evidence>
<dbReference type="EMBL" id="JAFCIX010000069">
    <property type="protein sequence ID" value="KAH6599323.1"/>
    <property type="molecule type" value="Genomic_DNA"/>
</dbReference>
<evidence type="ECO:0000256" key="3">
    <source>
        <dbReference type="SAM" id="MobiDB-lite"/>
    </source>
</evidence>
<evidence type="ECO:0008006" key="9">
    <source>
        <dbReference type="Google" id="ProtNLM"/>
    </source>
</evidence>